<keyword evidence="9" id="KW-0521">NADP</keyword>
<dbReference type="Gene3D" id="3.90.79.20">
    <property type="match status" value="1"/>
</dbReference>
<evidence type="ECO:0000256" key="14">
    <source>
        <dbReference type="ARBA" id="ARBA00031178"/>
    </source>
</evidence>
<dbReference type="InterPro" id="IPR015797">
    <property type="entry name" value="NUDIX_hydrolase-like_dom_sf"/>
</dbReference>
<evidence type="ECO:0000256" key="2">
    <source>
        <dbReference type="ARBA" id="ARBA00001947"/>
    </source>
</evidence>
<dbReference type="EMBL" id="JAAAJA010000111">
    <property type="protein sequence ID" value="KAG0261914.1"/>
    <property type="molecule type" value="Genomic_DNA"/>
</dbReference>
<dbReference type="InterPro" id="IPR049734">
    <property type="entry name" value="NudC-like_C"/>
</dbReference>
<evidence type="ECO:0000256" key="11">
    <source>
        <dbReference type="ARBA" id="ARBA00023679"/>
    </source>
</evidence>
<dbReference type="InterPro" id="IPR036770">
    <property type="entry name" value="Ankyrin_rpt-contain_sf"/>
</dbReference>
<keyword evidence="7" id="KW-0378">Hydrolase</keyword>
<dbReference type="PROSITE" id="PS51462">
    <property type="entry name" value="NUDIX"/>
    <property type="match status" value="1"/>
</dbReference>
<evidence type="ECO:0000256" key="16">
    <source>
        <dbReference type="ARBA" id="ARBA00046702"/>
    </source>
</evidence>
<evidence type="ECO:0000256" key="12">
    <source>
        <dbReference type="ARBA" id="ARBA00023869"/>
    </source>
</evidence>
<sequence length="520" mass="57131">MSSADIFEAAAAGDLVHIKSLGRIHLEAKNDRGWTPLMFAARYGHAALVEFLLAEAKVDPSIANKDGKTAAELADFWGSTEAVAVFDRLAPNKKRVQQITGSPFAATTTNGRAITKTAGDNTGEKKSSIADWWKRRTIHETKPLHFTGAIHNRSSFLRTDKEYLQASVRALSTQFIILAGHGALFKSSTKELAYVNHGDIQHLIGPDPLDNLPEGLVLVFLGVNETELDQPQHEQEVLVHGRRGVAYWALDMSAKGPGVTKERKDSIEAFTSALTEKHGQYMAEMRPAAFGLSLPESGLLAQARSVIDWNRRNLFCAGCGRKNLSLEGGHKRTCPPTIGSAGNEVPSDCLAHNGIQNFTYPRTDPVVIVCVISSDGERVLLGRQAIWPQGVYSCLAGFVEPGESLEEAARREVKEESGIRLGYVMYHSSQPWPFPNSLMIGCHAEALNEDPNITLEDKELEDARWFTRQQILDALNGSRNSLWGKPTEDNSLRLPPTTAIAHQILKAWATQEGEILHSKM</sequence>
<accession>A0A9P6U5W6</accession>
<dbReference type="InterPro" id="IPR020084">
    <property type="entry name" value="NUDIX_hydrolase_CS"/>
</dbReference>
<keyword evidence="6" id="KW-0479">Metal-binding</keyword>
<dbReference type="PROSITE" id="PS50297">
    <property type="entry name" value="ANK_REP_REGION"/>
    <property type="match status" value="1"/>
</dbReference>
<evidence type="ECO:0000256" key="8">
    <source>
        <dbReference type="ARBA" id="ARBA00022842"/>
    </source>
</evidence>
<dbReference type="GO" id="GO:0035529">
    <property type="term" value="F:NADH pyrophosphatase activity"/>
    <property type="evidence" value="ECO:0007669"/>
    <property type="project" value="TreeGrafter"/>
</dbReference>
<dbReference type="CDD" id="cd03429">
    <property type="entry name" value="NUDIX_NADH_pyrophosphatase_Nudt13"/>
    <property type="match status" value="1"/>
</dbReference>
<evidence type="ECO:0000256" key="10">
    <source>
        <dbReference type="ARBA" id="ARBA00023027"/>
    </source>
</evidence>
<dbReference type="GO" id="GO:0046872">
    <property type="term" value="F:metal ion binding"/>
    <property type="evidence" value="ECO:0007669"/>
    <property type="project" value="UniProtKB-KW"/>
</dbReference>
<organism evidence="19 20">
    <name type="scientific">Mortierella polycephala</name>
    <dbReference type="NCBI Taxonomy" id="41804"/>
    <lineage>
        <taxon>Eukaryota</taxon>
        <taxon>Fungi</taxon>
        <taxon>Fungi incertae sedis</taxon>
        <taxon>Mucoromycota</taxon>
        <taxon>Mortierellomycotina</taxon>
        <taxon>Mortierellomycetes</taxon>
        <taxon>Mortierellales</taxon>
        <taxon>Mortierellaceae</taxon>
        <taxon>Mortierella</taxon>
    </lineage>
</organism>
<dbReference type="InterPro" id="IPR000086">
    <property type="entry name" value="NUDIX_hydrolase_dom"/>
</dbReference>
<comment type="subunit">
    <text evidence="16">Homodimer. Homodimerization is essential for its catalytic activity and protein stability. Interacts (via ANK repeats) with BLMH.</text>
</comment>
<keyword evidence="17" id="KW-0040">ANK repeat</keyword>
<dbReference type="PROSITE" id="PS00893">
    <property type="entry name" value="NUDIX_BOX"/>
    <property type="match status" value="1"/>
</dbReference>
<dbReference type="GO" id="GO:0019677">
    <property type="term" value="P:NAD+ catabolic process"/>
    <property type="evidence" value="ECO:0007669"/>
    <property type="project" value="TreeGrafter"/>
</dbReference>
<keyword evidence="10" id="KW-0520">NAD</keyword>
<comment type="similarity">
    <text evidence="4">Belongs to the Nudix hydrolase family. NudC subfamily.</text>
</comment>
<dbReference type="OrthoDB" id="10249612at2759"/>
<evidence type="ECO:0000256" key="1">
    <source>
        <dbReference type="ARBA" id="ARBA00001946"/>
    </source>
</evidence>
<keyword evidence="8" id="KW-0460">Magnesium</keyword>
<dbReference type="GO" id="GO:0005829">
    <property type="term" value="C:cytosol"/>
    <property type="evidence" value="ECO:0007669"/>
    <property type="project" value="TreeGrafter"/>
</dbReference>
<evidence type="ECO:0000256" key="17">
    <source>
        <dbReference type="PROSITE-ProRule" id="PRU00023"/>
    </source>
</evidence>
<dbReference type="SUPFAM" id="SSF55811">
    <property type="entry name" value="Nudix"/>
    <property type="match status" value="1"/>
</dbReference>
<dbReference type="Pfam" id="PF09296">
    <property type="entry name" value="NUDIX-like"/>
    <property type="match status" value="1"/>
</dbReference>
<dbReference type="SUPFAM" id="SSF48403">
    <property type="entry name" value="Ankyrin repeat"/>
    <property type="match status" value="1"/>
</dbReference>
<dbReference type="NCBIfam" id="NF001299">
    <property type="entry name" value="PRK00241.1"/>
    <property type="match status" value="1"/>
</dbReference>
<dbReference type="Gene3D" id="3.90.79.10">
    <property type="entry name" value="Nucleoside Triphosphate Pyrophosphohydrolase"/>
    <property type="match status" value="1"/>
</dbReference>
<name>A0A9P6U5W6_9FUNG</name>
<comment type="cofactor">
    <cofactor evidence="2">
        <name>Zn(2+)</name>
        <dbReference type="ChEBI" id="CHEBI:29105"/>
    </cofactor>
</comment>
<keyword evidence="20" id="KW-1185">Reference proteome</keyword>
<dbReference type="SMART" id="SM00248">
    <property type="entry name" value="ANK"/>
    <property type="match status" value="1"/>
</dbReference>
<evidence type="ECO:0000256" key="13">
    <source>
        <dbReference type="ARBA" id="ARBA00030313"/>
    </source>
</evidence>
<dbReference type="InterPro" id="IPR050241">
    <property type="entry name" value="NAD-cap_RNA_hydrolase_NudC"/>
</dbReference>
<dbReference type="Pfam" id="PF13857">
    <property type="entry name" value="Ank_5"/>
    <property type="match status" value="1"/>
</dbReference>
<evidence type="ECO:0000256" key="15">
    <source>
        <dbReference type="ARBA" id="ARBA00045837"/>
    </source>
</evidence>
<comment type="caution">
    <text evidence="19">The sequence shown here is derived from an EMBL/GenBank/DDBJ whole genome shotgun (WGS) entry which is preliminary data.</text>
</comment>
<evidence type="ECO:0000256" key="9">
    <source>
        <dbReference type="ARBA" id="ARBA00022857"/>
    </source>
</evidence>
<protein>
    <recommendedName>
        <fullName evidence="12">NAD-capped RNA hydrolase NUDT12</fullName>
        <ecNumber evidence="5">3.6.1.22</ecNumber>
    </recommendedName>
    <alternativeName>
        <fullName evidence="13">NADH pyrophosphatase NUDT12</fullName>
    </alternativeName>
    <alternativeName>
        <fullName evidence="14">Nucleoside diphosphate-linked moiety X motif 12</fullName>
    </alternativeName>
</protein>
<dbReference type="PANTHER" id="PTHR42904:SF6">
    <property type="entry name" value="NAD-CAPPED RNA HYDROLASE NUDT12"/>
    <property type="match status" value="1"/>
</dbReference>
<comment type="subcellular location">
    <subcellularLocation>
        <location evidence="3">Cytoplasmic granule</location>
    </subcellularLocation>
</comment>
<reference evidence="19" key="1">
    <citation type="journal article" date="2020" name="Fungal Divers.">
        <title>Resolving the Mortierellaceae phylogeny through synthesis of multi-gene phylogenetics and phylogenomics.</title>
        <authorList>
            <person name="Vandepol N."/>
            <person name="Liber J."/>
            <person name="Desiro A."/>
            <person name="Na H."/>
            <person name="Kennedy M."/>
            <person name="Barry K."/>
            <person name="Grigoriev I.V."/>
            <person name="Miller A.N."/>
            <person name="O'Donnell K."/>
            <person name="Stajich J.E."/>
            <person name="Bonito G."/>
        </authorList>
    </citation>
    <scope>NUCLEOTIDE SEQUENCE</scope>
    <source>
        <strain evidence="19">KOD948</strain>
    </source>
</reference>
<proteinExistence type="inferred from homology"/>
<dbReference type="GO" id="GO:0005777">
    <property type="term" value="C:peroxisome"/>
    <property type="evidence" value="ECO:0007669"/>
    <property type="project" value="TreeGrafter"/>
</dbReference>
<evidence type="ECO:0000313" key="19">
    <source>
        <dbReference type="EMBL" id="KAG0261914.1"/>
    </source>
</evidence>
<dbReference type="InterPro" id="IPR015375">
    <property type="entry name" value="NADH_PPase-like_N"/>
</dbReference>
<dbReference type="PROSITE" id="PS50088">
    <property type="entry name" value="ANK_REPEAT"/>
    <property type="match status" value="1"/>
</dbReference>
<dbReference type="InterPro" id="IPR002110">
    <property type="entry name" value="Ankyrin_rpt"/>
</dbReference>
<evidence type="ECO:0000313" key="20">
    <source>
        <dbReference type="Proteomes" id="UP000726737"/>
    </source>
</evidence>
<feature type="repeat" description="ANK" evidence="17">
    <location>
        <begin position="32"/>
        <end position="53"/>
    </location>
</feature>
<gene>
    <name evidence="19" type="primary">NPY1</name>
    <name evidence="19" type="ORF">BG011_000534</name>
</gene>
<dbReference type="Gene3D" id="1.25.40.20">
    <property type="entry name" value="Ankyrin repeat-containing domain"/>
    <property type="match status" value="1"/>
</dbReference>
<comment type="function">
    <text evidence="15">mRNA decapping enzyme that specifically removes the nicotinamide adenine dinucleotide (NAD) cap from a subset of mRNAs by hydrolyzing the diphosphate linkage to produce nicotinamide mononucleotide (NMN) and 5' monophosphate mRNA. The NAD-cap is present at the 5'-end of some RNAs; in contrast to the canonical N7 methylguanosine (m7G) cap, the NAD cap promotes mRNA decay. Preferentially acts on NAD-capped transcripts in response to nutrient stress. Also acts on free nicotinamide adenine dinucleotide molecules: hydrolyzes NAD(H) into NMN(H) and AMP, and NADPH into NMNH and 2',5'-ADP. May act to regulate the concentration of peroxisomal nicotinamide nucleotide cofactors required for oxidative metabolism in this organelle. Regulates the levels of circadian clock components PER1, PER2, PER3 and CRY2 in the liver.</text>
</comment>
<evidence type="ECO:0000256" key="5">
    <source>
        <dbReference type="ARBA" id="ARBA00012381"/>
    </source>
</evidence>
<dbReference type="Proteomes" id="UP000726737">
    <property type="component" value="Unassembled WGS sequence"/>
</dbReference>
<dbReference type="Pfam" id="PF00293">
    <property type="entry name" value="NUDIX"/>
    <property type="match status" value="1"/>
</dbReference>
<evidence type="ECO:0000256" key="6">
    <source>
        <dbReference type="ARBA" id="ARBA00022723"/>
    </source>
</evidence>
<dbReference type="AlphaFoldDB" id="A0A9P6U5W6"/>
<comment type="catalytic activity">
    <reaction evidence="11">
        <text>a 5'-end NAD(+)-phospho-ribonucleoside in mRNA + H2O = a 5'-end phospho-adenosine-phospho-ribonucleoside in mRNA + beta-nicotinamide D-ribonucleotide + 2 H(+)</text>
        <dbReference type="Rhea" id="RHEA:60876"/>
        <dbReference type="Rhea" id="RHEA-COMP:15698"/>
        <dbReference type="Rhea" id="RHEA-COMP:15719"/>
        <dbReference type="ChEBI" id="CHEBI:14649"/>
        <dbReference type="ChEBI" id="CHEBI:15377"/>
        <dbReference type="ChEBI" id="CHEBI:15378"/>
        <dbReference type="ChEBI" id="CHEBI:144029"/>
        <dbReference type="ChEBI" id="CHEBI:144051"/>
    </reaction>
    <physiologicalReaction direction="left-to-right" evidence="11">
        <dbReference type="Rhea" id="RHEA:60877"/>
    </physiologicalReaction>
</comment>
<dbReference type="PANTHER" id="PTHR42904">
    <property type="entry name" value="NUDIX HYDROLASE, NUDC SUBFAMILY"/>
    <property type="match status" value="1"/>
</dbReference>
<evidence type="ECO:0000256" key="4">
    <source>
        <dbReference type="ARBA" id="ARBA00009595"/>
    </source>
</evidence>
<comment type="cofactor">
    <cofactor evidence="1">
        <name>Mg(2+)</name>
        <dbReference type="ChEBI" id="CHEBI:18420"/>
    </cofactor>
</comment>
<feature type="domain" description="Nudix hydrolase" evidence="18">
    <location>
        <begin position="361"/>
        <end position="492"/>
    </location>
</feature>
<evidence type="ECO:0000256" key="3">
    <source>
        <dbReference type="ARBA" id="ARBA00004463"/>
    </source>
</evidence>
<dbReference type="EC" id="3.6.1.22" evidence="5"/>
<evidence type="ECO:0000259" key="18">
    <source>
        <dbReference type="PROSITE" id="PS51462"/>
    </source>
</evidence>
<evidence type="ECO:0000256" key="7">
    <source>
        <dbReference type="ARBA" id="ARBA00022801"/>
    </source>
</evidence>
<dbReference type="GO" id="GO:0006742">
    <property type="term" value="P:NADP+ catabolic process"/>
    <property type="evidence" value="ECO:0007669"/>
    <property type="project" value="TreeGrafter"/>
</dbReference>